<evidence type="ECO:0000313" key="6">
    <source>
        <dbReference type="EMBL" id="SEG93547.1"/>
    </source>
</evidence>
<evidence type="ECO:0000256" key="3">
    <source>
        <dbReference type="ARBA" id="ARBA00022691"/>
    </source>
</evidence>
<dbReference type="GO" id="GO:0008171">
    <property type="term" value="F:O-methyltransferase activity"/>
    <property type="evidence" value="ECO:0007669"/>
    <property type="project" value="InterPro"/>
</dbReference>
<name>A0A1H6E7A6_9ACTN</name>
<dbReference type="Proteomes" id="UP000236754">
    <property type="component" value="Unassembled WGS sequence"/>
</dbReference>
<dbReference type="EMBL" id="FNVU01000028">
    <property type="protein sequence ID" value="SEG93547.1"/>
    <property type="molecule type" value="Genomic_DNA"/>
</dbReference>
<evidence type="ECO:0000256" key="2">
    <source>
        <dbReference type="ARBA" id="ARBA00022679"/>
    </source>
</evidence>
<gene>
    <name evidence="6" type="ORF">SAMN05216223_12812</name>
</gene>
<dbReference type="Pfam" id="PF00891">
    <property type="entry name" value="Methyltransf_2"/>
    <property type="match status" value="1"/>
</dbReference>
<reference evidence="6 7" key="1">
    <citation type="submission" date="2016-10" db="EMBL/GenBank/DDBJ databases">
        <authorList>
            <person name="de Groot N.N."/>
        </authorList>
    </citation>
    <scope>NUCLEOTIDE SEQUENCE [LARGE SCALE GENOMIC DNA]</scope>
    <source>
        <strain evidence="6 7">CGMCC 4.2023</strain>
    </source>
</reference>
<sequence>MTTQPVPAVTRQSLLETLQAFKRTSLLRAALDLGVFDALAGGPRDAAELARVLGVDARALRVFLGAAAATGLLAVRDGAFALPSGAEDLLVSGRPGFAGHAVRINVSDWEWEVMRDLAATVRKGGTPLSPDATEEAFGYWEEFAAQGTFVTRAAAAAVVEETRAWAAERGPLRVLDAGCGHALFGLEVLRAHPGATLTGLDRPGVLAQARGHAERAGLTDRTSWIEGDLFSTPLGGPYDLVVVANMLPMFGPGPGTALLRRLAGVLAPGGRLVTAGFSVDGGAPADEHAAHMLSLLMLVSTPGGEAYSLADTRRMLSDAGLVETGARRVDRLPVQVVAAEIRPTS</sequence>
<keyword evidence="2" id="KW-0808">Transferase</keyword>
<evidence type="ECO:0000259" key="5">
    <source>
        <dbReference type="Pfam" id="PF08100"/>
    </source>
</evidence>
<evidence type="ECO:0000313" key="7">
    <source>
        <dbReference type="Proteomes" id="UP000236754"/>
    </source>
</evidence>
<keyword evidence="6" id="KW-0830">Ubiquinone</keyword>
<evidence type="ECO:0000259" key="4">
    <source>
        <dbReference type="Pfam" id="PF00891"/>
    </source>
</evidence>
<proteinExistence type="predicted"/>
<dbReference type="GO" id="GO:0046983">
    <property type="term" value="F:protein dimerization activity"/>
    <property type="evidence" value="ECO:0007669"/>
    <property type="project" value="InterPro"/>
</dbReference>
<dbReference type="InterPro" id="IPR036388">
    <property type="entry name" value="WH-like_DNA-bd_sf"/>
</dbReference>
<dbReference type="InterPro" id="IPR001077">
    <property type="entry name" value="COMT_C"/>
</dbReference>
<dbReference type="RefSeq" id="WP_103890582.1">
    <property type="nucleotide sequence ID" value="NZ_FNVU01000028.1"/>
</dbReference>
<dbReference type="OrthoDB" id="582216at2"/>
<organism evidence="6 7">
    <name type="scientific">Actinacidiphila yanglinensis</name>
    <dbReference type="NCBI Taxonomy" id="310779"/>
    <lineage>
        <taxon>Bacteria</taxon>
        <taxon>Bacillati</taxon>
        <taxon>Actinomycetota</taxon>
        <taxon>Actinomycetes</taxon>
        <taxon>Kitasatosporales</taxon>
        <taxon>Streptomycetaceae</taxon>
        <taxon>Actinacidiphila</taxon>
    </lineage>
</organism>
<protein>
    <submittedName>
        <fullName evidence="6">Ubiquinone/menaquinone biosynthesis C-methylase UbiE</fullName>
    </submittedName>
</protein>
<keyword evidence="1 6" id="KW-0489">Methyltransferase</keyword>
<dbReference type="AlphaFoldDB" id="A0A1H6E7A6"/>
<keyword evidence="3" id="KW-0949">S-adenosyl-L-methionine</keyword>
<dbReference type="Gene3D" id="3.40.50.150">
    <property type="entry name" value="Vaccinia Virus protein VP39"/>
    <property type="match status" value="1"/>
</dbReference>
<keyword evidence="7" id="KW-1185">Reference proteome</keyword>
<dbReference type="InterPro" id="IPR012967">
    <property type="entry name" value="COMT_dimerisation"/>
</dbReference>
<dbReference type="SUPFAM" id="SSF53335">
    <property type="entry name" value="S-adenosyl-L-methionine-dependent methyltransferases"/>
    <property type="match status" value="1"/>
</dbReference>
<feature type="domain" description="O-methyltransferase dimerisation" evidence="5">
    <location>
        <begin position="16"/>
        <end position="77"/>
    </location>
</feature>
<feature type="domain" description="O-methyltransferase C-terminal" evidence="4">
    <location>
        <begin position="173"/>
        <end position="320"/>
    </location>
</feature>
<accession>A0A1H6E7A6</accession>
<evidence type="ECO:0000256" key="1">
    <source>
        <dbReference type="ARBA" id="ARBA00022603"/>
    </source>
</evidence>
<dbReference type="InterPro" id="IPR016461">
    <property type="entry name" value="COMT-like"/>
</dbReference>
<dbReference type="InterPro" id="IPR029063">
    <property type="entry name" value="SAM-dependent_MTases_sf"/>
</dbReference>
<dbReference type="Pfam" id="PF08100">
    <property type="entry name" value="Dimerisation"/>
    <property type="match status" value="1"/>
</dbReference>
<dbReference type="SUPFAM" id="SSF46785">
    <property type="entry name" value="Winged helix' DNA-binding domain"/>
    <property type="match status" value="1"/>
</dbReference>
<dbReference type="InterPro" id="IPR036390">
    <property type="entry name" value="WH_DNA-bd_sf"/>
</dbReference>
<dbReference type="PROSITE" id="PS51683">
    <property type="entry name" value="SAM_OMT_II"/>
    <property type="match status" value="1"/>
</dbReference>
<dbReference type="CDD" id="cd02440">
    <property type="entry name" value="AdoMet_MTases"/>
    <property type="match status" value="1"/>
</dbReference>
<dbReference type="GO" id="GO:0032259">
    <property type="term" value="P:methylation"/>
    <property type="evidence" value="ECO:0007669"/>
    <property type="project" value="UniProtKB-KW"/>
</dbReference>
<dbReference type="PANTHER" id="PTHR43712:SF2">
    <property type="entry name" value="O-METHYLTRANSFERASE CICE"/>
    <property type="match status" value="1"/>
</dbReference>
<dbReference type="PANTHER" id="PTHR43712">
    <property type="entry name" value="PUTATIVE (AFU_ORTHOLOGUE AFUA_4G14580)-RELATED"/>
    <property type="match status" value="1"/>
</dbReference>
<dbReference type="Gene3D" id="1.10.10.10">
    <property type="entry name" value="Winged helix-like DNA-binding domain superfamily/Winged helix DNA-binding domain"/>
    <property type="match status" value="1"/>
</dbReference>